<feature type="region of interest" description="Disordered" evidence="1">
    <location>
        <begin position="74"/>
        <end position="121"/>
    </location>
</feature>
<evidence type="ECO:0000313" key="2">
    <source>
        <dbReference type="EMBL" id="ODM87359.1"/>
    </source>
</evidence>
<keyword evidence="3" id="KW-1185">Reference proteome</keyword>
<comment type="caution">
    <text evidence="2">The sequence shown here is derived from an EMBL/GenBank/DDBJ whole genome shotgun (WGS) entry which is preliminary data.</text>
</comment>
<reference evidence="2 3" key="1">
    <citation type="journal article" date="2016" name="Genome Biol. Evol.">
        <title>Gene Family Evolution Reflects Adaptation to Soil Environmental Stressors in the Genome of the Collembolan Orchesella cincta.</title>
        <authorList>
            <person name="Faddeeva-Vakhrusheva A."/>
            <person name="Derks M.F."/>
            <person name="Anvar S.Y."/>
            <person name="Agamennone V."/>
            <person name="Suring W."/>
            <person name="Smit S."/>
            <person name="van Straalen N.M."/>
            <person name="Roelofs D."/>
        </authorList>
    </citation>
    <scope>NUCLEOTIDE SEQUENCE [LARGE SCALE GENOMIC DNA]</scope>
    <source>
        <tissue evidence="2">Mixed pool</tissue>
    </source>
</reference>
<organism evidence="2 3">
    <name type="scientific">Orchesella cincta</name>
    <name type="common">Springtail</name>
    <name type="synonym">Podura cincta</name>
    <dbReference type="NCBI Taxonomy" id="48709"/>
    <lineage>
        <taxon>Eukaryota</taxon>
        <taxon>Metazoa</taxon>
        <taxon>Ecdysozoa</taxon>
        <taxon>Arthropoda</taxon>
        <taxon>Hexapoda</taxon>
        <taxon>Collembola</taxon>
        <taxon>Entomobryomorpha</taxon>
        <taxon>Entomobryoidea</taxon>
        <taxon>Orchesellidae</taxon>
        <taxon>Orchesellinae</taxon>
        <taxon>Orchesella</taxon>
    </lineage>
</organism>
<dbReference type="Proteomes" id="UP000094527">
    <property type="component" value="Unassembled WGS sequence"/>
</dbReference>
<name>A0A1D2M317_ORCCI</name>
<gene>
    <name evidence="2" type="ORF">Ocin01_19323</name>
</gene>
<sequence length="121" mass="13292">MDCQEDCSLAFTPGLTIFEGCVNCLQGRGLCSFYLNGHCMEGPGYACANRKPYNFRSCPPITELLNCSSVCKPEPMPPAPPPSTPSPPTPHRHPTPNPPFHPQPPLIRLAPQEPIDFPFNF</sequence>
<protein>
    <submittedName>
        <fullName evidence="2">Protein piccolo</fullName>
    </submittedName>
</protein>
<accession>A0A1D2M317</accession>
<evidence type="ECO:0000256" key="1">
    <source>
        <dbReference type="SAM" id="MobiDB-lite"/>
    </source>
</evidence>
<evidence type="ECO:0000313" key="3">
    <source>
        <dbReference type="Proteomes" id="UP000094527"/>
    </source>
</evidence>
<dbReference type="AlphaFoldDB" id="A0A1D2M317"/>
<dbReference type="EMBL" id="LJIJ01005491">
    <property type="protein sequence ID" value="ODM87359.1"/>
    <property type="molecule type" value="Genomic_DNA"/>
</dbReference>
<proteinExistence type="predicted"/>
<feature type="compositionally biased region" description="Pro residues" evidence="1">
    <location>
        <begin position="74"/>
        <end position="105"/>
    </location>
</feature>